<feature type="region of interest" description="Disordered" evidence="1">
    <location>
        <begin position="1"/>
        <end position="23"/>
    </location>
</feature>
<protein>
    <submittedName>
        <fullName evidence="2">Uncharacterized protein</fullName>
    </submittedName>
</protein>
<dbReference type="EMBL" id="VCPC01000002">
    <property type="protein sequence ID" value="TMV13683.1"/>
    <property type="molecule type" value="Genomic_DNA"/>
</dbReference>
<evidence type="ECO:0000313" key="3">
    <source>
        <dbReference type="Proteomes" id="UP001191082"/>
    </source>
</evidence>
<organism evidence="2 3">
    <name type="scientific">Arenibacterium halophilum</name>
    <dbReference type="NCBI Taxonomy" id="2583821"/>
    <lineage>
        <taxon>Bacteria</taxon>
        <taxon>Pseudomonadati</taxon>
        <taxon>Pseudomonadota</taxon>
        <taxon>Alphaproteobacteria</taxon>
        <taxon>Rhodobacterales</taxon>
        <taxon>Paracoccaceae</taxon>
        <taxon>Arenibacterium</taxon>
    </lineage>
</organism>
<evidence type="ECO:0000256" key="1">
    <source>
        <dbReference type="SAM" id="MobiDB-lite"/>
    </source>
</evidence>
<reference evidence="2 3" key="1">
    <citation type="submission" date="2019-05" db="EMBL/GenBank/DDBJ databases">
        <title>Marivita sp. nov. isolated from sea sediment.</title>
        <authorList>
            <person name="Kim W."/>
        </authorList>
    </citation>
    <scope>NUCLEOTIDE SEQUENCE [LARGE SCALE GENOMIC DNA]</scope>
    <source>
        <strain evidence="2 3">CAU 1492</strain>
    </source>
</reference>
<dbReference type="Proteomes" id="UP001191082">
    <property type="component" value="Unassembled WGS sequence"/>
</dbReference>
<proteinExistence type="predicted"/>
<evidence type="ECO:0000313" key="2">
    <source>
        <dbReference type="EMBL" id="TMV13683.1"/>
    </source>
</evidence>
<keyword evidence="3" id="KW-1185">Reference proteome</keyword>
<feature type="region of interest" description="Disordered" evidence="1">
    <location>
        <begin position="59"/>
        <end position="79"/>
    </location>
</feature>
<dbReference type="RefSeq" id="WP_138864235.1">
    <property type="nucleotide sequence ID" value="NZ_VCPC01000002.1"/>
</dbReference>
<name>A0ABY2XCI5_9RHOB</name>
<accession>A0ABY2XCI5</accession>
<gene>
    <name evidence="2" type="ORF">FGK64_13225</name>
</gene>
<comment type="caution">
    <text evidence="2">The sequence shown here is derived from an EMBL/GenBank/DDBJ whole genome shotgun (WGS) entry which is preliminary data.</text>
</comment>
<sequence length="79" mass="8279">MKTELEDLIKGVPAQDGNGGRLKVPSVSASAAKAAEPVTALDKTTASAKRLVDDEALARSEKTARLRSAREKREMGGGD</sequence>